<reference evidence="5" key="1">
    <citation type="journal article" date="2014" name="Int. J. Syst. Evol. Microbiol.">
        <title>Complete genome sequence of Corynebacterium casei LMG S-19264T (=DSM 44701T), isolated from a smear-ripened cheese.</title>
        <authorList>
            <consortium name="US DOE Joint Genome Institute (JGI-PGF)"/>
            <person name="Walter F."/>
            <person name="Albersmeier A."/>
            <person name="Kalinowski J."/>
            <person name="Ruckert C."/>
        </authorList>
    </citation>
    <scope>NUCLEOTIDE SEQUENCE</scope>
    <source>
        <strain evidence="5">CGMCC 4.3508</strain>
    </source>
</reference>
<comment type="caution">
    <text evidence="5">The sequence shown here is derived from an EMBL/GenBank/DDBJ whole genome shotgun (WGS) entry which is preliminary data.</text>
</comment>
<dbReference type="AlphaFoldDB" id="A0A917RBY6"/>
<dbReference type="EMBL" id="BMMH01000002">
    <property type="protein sequence ID" value="GGK98682.1"/>
    <property type="molecule type" value="Genomic_DNA"/>
</dbReference>
<evidence type="ECO:0000256" key="3">
    <source>
        <dbReference type="ARBA" id="ARBA00022490"/>
    </source>
</evidence>
<gene>
    <name evidence="5" type="ORF">GCM10011588_11570</name>
</gene>
<keyword evidence="3" id="KW-0963">Cytoplasm</keyword>
<keyword evidence="4" id="KW-0143">Chaperone</keyword>
<evidence type="ECO:0000256" key="1">
    <source>
        <dbReference type="ARBA" id="ARBA00004496"/>
    </source>
</evidence>
<evidence type="ECO:0000313" key="6">
    <source>
        <dbReference type="Proteomes" id="UP000638263"/>
    </source>
</evidence>
<dbReference type="InterPro" id="IPR025734">
    <property type="entry name" value="EspG"/>
</dbReference>
<evidence type="ECO:0000313" key="5">
    <source>
        <dbReference type="EMBL" id="GGK98682.1"/>
    </source>
</evidence>
<organism evidence="5 6">
    <name type="scientific">Nocardia jinanensis</name>
    <dbReference type="NCBI Taxonomy" id="382504"/>
    <lineage>
        <taxon>Bacteria</taxon>
        <taxon>Bacillati</taxon>
        <taxon>Actinomycetota</taxon>
        <taxon>Actinomycetes</taxon>
        <taxon>Mycobacteriales</taxon>
        <taxon>Nocardiaceae</taxon>
        <taxon>Nocardia</taxon>
    </lineage>
</organism>
<sequence>MRSITNDALLAVAEHLGVQTLPPVLAVGPRQDRYEEFRAARDHATAGLHADGIINRHGEVDTELADALLILAQPECELVARSYTADITTRVCVARRATHHAVAVRIGEEYHIGTIWCDGSPAALTAPLLAALGACDPADAPGFSAPTGELAIKLDNADHTDGYTNALYALGSNEREARILGSAFGSCRGFTEIVTCTHTDGVTTRAPGAVAIYDTARGRIVAAPLVSLDQQIWTTLTTGTDHRITQAVAALLEGLPGGGWPTP</sequence>
<evidence type="ECO:0000256" key="4">
    <source>
        <dbReference type="ARBA" id="ARBA00023186"/>
    </source>
</evidence>
<comment type="similarity">
    <text evidence="2">Belongs to the EspG family.</text>
</comment>
<proteinExistence type="inferred from homology"/>
<dbReference type="RefSeq" id="WP_062997146.1">
    <property type="nucleotide sequence ID" value="NZ_BMMH01000002.1"/>
</dbReference>
<evidence type="ECO:0008006" key="7">
    <source>
        <dbReference type="Google" id="ProtNLM"/>
    </source>
</evidence>
<accession>A0A917RBY6</accession>
<comment type="subcellular location">
    <subcellularLocation>
        <location evidence="1">Cytoplasm</location>
    </subcellularLocation>
</comment>
<dbReference type="Proteomes" id="UP000638263">
    <property type="component" value="Unassembled WGS sequence"/>
</dbReference>
<protein>
    <recommendedName>
        <fullName evidence="7">ESX secretion-associated protein EspG</fullName>
    </recommendedName>
</protein>
<dbReference type="Pfam" id="PF14011">
    <property type="entry name" value="ESX-1_EspG"/>
    <property type="match status" value="1"/>
</dbReference>
<keyword evidence="6" id="KW-1185">Reference proteome</keyword>
<evidence type="ECO:0000256" key="2">
    <source>
        <dbReference type="ARBA" id="ARBA00006411"/>
    </source>
</evidence>
<name>A0A917RBY6_9NOCA</name>
<reference evidence="5" key="2">
    <citation type="submission" date="2020-09" db="EMBL/GenBank/DDBJ databases">
        <authorList>
            <person name="Sun Q."/>
            <person name="Zhou Y."/>
        </authorList>
    </citation>
    <scope>NUCLEOTIDE SEQUENCE</scope>
    <source>
        <strain evidence="5">CGMCC 4.3508</strain>
    </source>
</reference>